<dbReference type="InterPro" id="IPR050344">
    <property type="entry name" value="Peptidase_M1_aminopeptidases"/>
</dbReference>
<reference evidence="14 15" key="1">
    <citation type="submission" date="2018-09" db="EMBL/GenBank/DDBJ databases">
        <title>Genomic Encyclopedia of Archaeal and Bacterial Type Strains, Phase II (KMG-II): from individual species to whole genera.</title>
        <authorList>
            <person name="Goeker M."/>
        </authorList>
    </citation>
    <scope>NUCLEOTIDE SEQUENCE [LARGE SCALE GENOMIC DNA]</scope>
    <source>
        <strain evidence="14 15">DSM 27148</strain>
    </source>
</reference>
<dbReference type="GO" id="GO:0042277">
    <property type="term" value="F:peptide binding"/>
    <property type="evidence" value="ECO:0007669"/>
    <property type="project" value="TreeGrafter"/>
</dbReference>
<dbReference type="GO" id="GO:0005737">
    <property type="term" value="C:cytoplasm"/>
    <property type="evidence" value="ECO:0007669"/>
    <property type="project" value="TreeGrafter"/>
</dbReference>
<keyword evidence="10" id="KW-0862">Zinc</keyword>
<feature type="domain" description="Peptidase M1 membrane alanine aminopeptidase" evidence="12">
    <location>
        <begin position="251"/>
        <end position="444"/>
    </location>
</feature>
<evidence type="ECO:0000256" key="7">
    <source>
        <dbReference type="ARBA" id="ARBA00022670"/>
    </source>
</evidence>
<dbReference type="CDD" id="cd09602">
    <property type="entry name" value="M1_APN"/>
    <property type="match status" value="1"/>
</dbReference>
<organism evidence="14 15">
    <name type="scientific">Mangrovibacterium diazotrophicum</name>
    <dbReference type="NCBI Taxonomy" id="1261403"/>
    <lineage>
        <taxon>Bacteria</taxon>
        <taxon>Pseudomonadati</taxon>
        <taxon>Bacteroidota</taxon>
        <taxon>Bacteroidia</taxon>
        <taxon>Marinilabiliales</taxon>
        <taxon>Prolixibacteraceae</taxon>
        <taxon>Mangrovibacterium</taxon>
    </lineage>
</organism>
<dbReference type="PANTHER" id="PTHR11533:SF174">
    <property type="entry name" value="PUROMYCIN-SENSITIVE AMINOPEPTIDASE-RELATED"/>
    <property type="match status" value="1"/>
</dbReference>
<evidence type="ECO:0000256" key="1">
    <source>
        <dbReference type="ARBA" id="ARBA00000098"/>
    </source>
</evidence>
<dbReference type="SUPFAM" id="SSF55486">
    <property type="entry name" value="Metalloproteases ('zincins'), catalytic domain"/>
    <property type="match status" value="1"/>
</dbReference>
<dbReference type="GO" id="GO:0016285">
    <property type="term" value="F:alanyl aminopeptidase activity"/>
    <property type="evidence" value="ECO:0007669"/>
    <property type="project" value="UniProtKB-EC"/>
</dbReference>
<accession>A0A419W8F8</accession>
<dbReference type="InterPro" id="IPR014782">
    <property type="entry name" value="Peptidase_M1_dom"/>
</dbReference>
<evidence type="ECO:0000256" key="10">
    <source>
        <dbReference type="ARBA" id="ARBA00022833"/>
    </source>
</evidence>
<dbReference type="PRINTS" id="PR00756">
    <property type="entry name" value="ALADIPTASE"/>
</dbReference>
<dbReference type="InterPro" id="IPR027268">
    <property type="entry name" value="Peptidase_M4/M1_CTD_sf"/>
</dbReference>
<dbReference type="InterPro" id="IPR042097">
    <property type="entry name" value="Aminopeptidase_N-like_N_sf"/>
</dbReference>
<dbReference type="GO" id="GO:0043171">
    <property type="term" value="P:peptide catabolic process"/>
    <property type="evidence" value="ECO:0007669"/>
    <property type="project" value="TreeGrafter"/>
</dbReference>
<evidence type="ECO:0000259" key="13">
    <source>
        <dbReference type="Pfam" id="PF17900"/>
    </source>
</evidence>
<dbReference type="GO" id="GO:0008270">
    <property type="term" value="F:zinc ion binding"/>
    <property type="evidence" value="ECO:0007669"/>
    <property type="project" value="InterPro"/>
</dbReference>
<keyword evidence="8" id="KW-0479">Metal-binding</keyword>
<sequence length="844" mass="95544">MYRYLSILLLLAMACQQQPMPVQMGISEDLANWRHEHIDELFYQLSFQIPASREEKIRGNVEATFQLDDVGQDLQFDFKGDGAIVHSVVANGEKIPVRWELQHVIVDSSYLKKGENKIVIQFTSPNQSLNRNDDYLYTLFVPDRASTAFPCFDQPNLKGKFSLELTVPNDWKAVGNGPEEKAEPEGEFTKHVFAQTQPLPTYLFAFVAGKFEAVSREHNGRAYTLYHRENSPAKLENNLDDIFNLLFLSVDSIESYTGIPYPFAKYDLVAIPSFQYGGMEHPGVTLYSDLRMFLEGKPTPRELLNRANLIAHETSHMWFGDLVTMPWFDEVWLKEVYANFIADKVTSPLFPDFNQDLLFLMAHYADAYSVDRTGGTNPITQPLSNLKDAGTLYGSIIYHKAPVVMRMLEDRIGKDALQKGLQTYLKDYSYGNAGWNELISILDTDGSLSQWSKVWVEEAGRPTLTATVEGDDLLVQLQDPAGKNRIWQQELEIVWSVNDSLHQAKIELDSADIRFTNLFTGGKPEWLYLNGNGKAYGFIRIDPQTQDFFSQHLSEVPDVLVRAGGWIDLRENMLEGNMEPVAFAEAIINNLPNESDAVLYERMLSYLSACYQYNLNEAQQEALQSKIEGLISTQLKIHADHANALCNAAISVFRSEKGMATLYDGWKKQYLQANALTATQLTNLSLVLAAHIPQQADAILDEQEARLDNPDLKARFQFIRPAVSADEAVRDSVFNSFAKAENREHEPWVQTSLGLLNSVEFAEGREKYIRPALELLPEIQQTGDIFFPYNWVNQLLGGHRSAEAAEAVRDFLRANPQFPAPLKLKVLQAADHLLRAYPDQKNPV</sequence>
<name>A0A419W8F8_9BACT</name>
<evidence type="ECO:0000256" key="5">
    <source>
        <dbReference type="ARBA" id="ARBA00015611"/>
    </source>
</evidence>
<proteinExistence type="inferred from homology"/>
<evidence type="ECO:0000256" key="8">
    <source>
        <dbReference type="ARBA" id="ARBA00022723"/>
    </source>
</evidence>
<gene>
    <name evidence="14" type="ORF">BC643_2100</name>
</gene>
<evidence type="ECO:0000256" key="6">
    <source>
        <dbReference type="ARBA" id="ARBA00022438"/>
    </source>
</evidence>
<dbReference type="Proteomes" id="UP000283387">
    <property type="component" value="Unassembled WGS sequence"/>
</dbReference>
<dbReference type="PROSITE" id="PS51257">
    <property type="entry name" value="PROKAR_LIPOPROTEIN"/>
    <property type="match status" value="1"/>
</dbReference>
<dbReference type="GO" id="GO:0005615">
    <property type="term" value="C:extracellular space"/>
    <property type="evidence" value="ECO:0007669"/>
    <property type="project" value="TreeGrafter"/>
</dbReference>
<dbReference type="RefSeq" id="WP_120273013.1">
    <property type="nucleotide sequence ID" value="NZ_RAPN01000001.1"/>
</dbReference>
<feature type="domain" description="Aminopeptidase N-like N-terminal" evidence="13">
    <location>
        <begin position="130"/>
        <end position="203"/>
    </location>
</feature>
<comment type="similarity">
    <text evidence="3">Belongs to the peptidase M1 family.</text>
</comment>
<evidence type="ECO:0000256" key="9">
    <source>
        <dbReference type="ARBA" id="ARBA00022801"/>
    </source>
</evidence>
<dbReference type="Pfam" id="PF17900">
    <property type="entry name" value="Peptidase_M1_N"/>
    <property type="match status" value="1"/>
</dbReference>
<dbReference type="EC" id="3.4.11.2" evidence="4"/>
<evidence type="ECO:0000256" key="3">
    <source>
        <dbReference type="ARBA" id="ARBA00010136"/>
    </source>
</evidence>
<dbReference type="EMBL" id="RAPN01000001">
    <property type="protein sequence ID" value="RKD91736.1"/>
    <property type="molecule type" value="Genomic_DNA"/>
</dbReference>
<comment type="cofactor">
    <cofactor evidence="2">
        <name>Zn(2+)</name>
        <dbReference type="ChEBI" id="CHEBI:29105"/>
    </cofactor>
</comment>
<evidence type="ECO:0000256" key="4">
    <source>
        <dbReference type="ARBA" id="ARBA00012564"/>
    </source>
</evidence>
<comment type="caution">
    <text evidence="14">The sequence shown here is derived from an EMBL/GenBank/DDBJ whole genome shotgun (WGS) entry which is preliminary data.</text>
</comment>
<keyword evidence="7" id="KW-0645">Protease</keyword>
<evidence type="ECO:0000313" key="15">
    <source>
        <dbReference type="Proteomes" id="UP000283387"/>
    </source>
</evidence>
<evidence type="ECO:0000313" key="14">
    <source>
        <dbReference type="EMBL" id="RKD91736.1"/>
    </source>
</evidence>
<keyword evidence="11" id="KW-0482">Metalloprotease</keyword>
<keyword evidence="15" id="KW-1185">Reference proteome</keyword>
<protein>
    <recommendedName>
        <fullName evidence="5">Aminopeptidase N</fullName>
        <ecNumber evidence="4">3.4.11.2</ecNumber>
    </recommendedName>
</protein>
<evidence type="ECO:0000259" key="12">
    <source>
        <dbReference type="Pfam" id="PF01433"/>
    </source>
</evidence>
<dbReference type="Gene3D" id="1.10.390.10">
    <property type="entry name" value="Neutral Protease Domain 2"/>
    <property type="match status" value="1"/>
</dbReference>
<dbReference type="AlphaFoldDB" id="A0A419W8F8"/>
<dbReference type="GO" id="GO:0016020">
    <property type="term" value="C:membrane"/>
    <property type="evidence" value="ECO:0007669"/>
    <property type="project" value="TreeGrafter"/>
</dbReference>
<dbReference type="PANTHER" id="PTHR11533">
    <property type="entry name" value="PROTEASE M1 ZINC METALLOPROTEASE"/>
    <property type="match status" value="1"/>
</dbReference>
<dbReference type="GO" id="GO:0006508">
    <property type="term" value="P:proteolysis"/>
    <property type="evidence" value="ECO:0007669"/>
    <property type="project" value="UniProtKB-KW"/>
</dbReference>
<dbReference type="GO" id="GO:0070006">
    <property type="term" value="F:metalloaminopeptidase activity"/>
    <property type="evidence" value="ECO:0007669"/>
    <property type="project" value="TreeGrafter"/>
</dbReference>
<evidence type="ECO:0000256" key="11">
    <source>
        <dbReference type="ARBA" id="ARBA00023049"/>
    </source>
</evidence>
<evidence type="ECO:0000256" key="2">
    <source>
        <dbReference type="ARBA" id="ARBA00001947"/>
    </source>
</evidence>
<dbReference type="Gene3D" id="2.60.40.1730">
    <property type="entry name" value="tricorn interacting facor f3 domain"/>
    <property type="match status" value="1"/>
</dbReference>
<comment type="catalytic activity">
    <reaction evidence="1">
        <text>Release of an N-terminal amino acid, Xaa-|-Yaa- from a peptide, amide or arylamide. Xaa is preferably Ala, but may be most amino acids including Pro (slow action). When a terminal hydrophobic residue is followed by a prolyl residue, the two may be released as an intact Xaa-Pro dipeptide.</text>
        <dbReference type="EC" id="3.4.11.2"/>
    </reaction>
</comment>
<dbReference type="OrthoDB" id="100605at2"/>
<keyword evidence="9" id="KW-0378">Hydrolase</keyword>
<keyword evidence="6 14" id="KW-0031">Aminopeptidase</keyword>
<dbReference type="InterPro" id="IPR001930">
    <property type="entry name" value="Peptidase_M1"/>
</dbReference>
<dbReference type="InterPro" id="IPR045357">
    <property type="entry name" value="Aminopeptidase_N-like_N"/>
</dbReference>
<dbReference type="Pfam" id="PF01433">
    <property type="entry name" value="Peptidase_M1"/>
    <property type="match status" value="1"/>
</dbReference>
<dbReference type="SUPFAM" id="SSF63737">
    <property type="entry name" value="Leukotriene A4 hydrolase N-terminal domain"/>
    <property type="match status" value="1"/>
</dbReference>